<keyword evidence="1" id="KW-0472">Membrane</keyword>
<dbReference type="NCBIfam" id="TIGR03943">
    <property type="entry name" value="TIGR03943 family putative permease subunit"/>
    <property type="match status" value="1"/>
</dbReference>
<dbReference type="RefSeq" id="WP_007788438.1">
    <property type="nucleotide sequence ID" value="NZ_ADGQ01000018.1"/>
</dbReference>
<dbReference type="PANTHER" id="PTHR40047">
    <property type="entry name" value="UPF0703 PROTEIN YCGQ"/>
    <property type="match status" value="1"/>
</dbReference>
<keyword evidence="4" id="KW-1185">Reference proteome</keyword>
<dbReference type="InterPro" id="IPR048447">
    <property type="entry name" value="DUF1980_C"/>
</dbReference>
<protein>
    <submittedName>
        <fullName evidence="3">TIGR03943 family protein</fullName>
    </submittedName>
</protein>
<feature type="domain" description="DUF1980" evidence="2">
    <location>
        <begin position="121"/>
        <end position="249"/>
    </location>
</feature>
<dbReference type="OrthoDB" id="9770408at2"/>
<dbReference type="STRING" id="596315.HMPREF0634_0933"/>
<evidence type="ECO:0000259" key="2">
    <source>
        <dbReference type="Pfam" id="PF21537"/>
    </source>
</evidence>
<organism evidence="3 4">
    <name type="scientific">Peptostreptococcus stomatis DSM 17678</name>
    <dbReference type="NCBI Taxonomy" id="596315"/>
    <lineage>
        <taxon>Bacteria</taxon>
        <taxon>Bacillati</taxon>
        <taxon>Bacillota</taxon>
        <taxon>Clostridia</taxon>
        <taxon>Peptostreptococcales</taxon>
        <taxon>Peptostreptococcaceae</taxon>
        <taxon>Peptostreptococcus</taxon>
    </lineage>
</organism>
<keyword evidence="1" id="KW-1133">Transmembrane helix</keyword>
<dbReference type="InterPro" id="IPR015402">
    <property type="entry name" value="DUF1980"/>
</dbReference>
<feature type="transmembrane region" description="Helical" evidence="1">
    <location>
        <begin position="70"/>
        <end position="87"/>
    </location>
</feature>
<sequence>MFNKLNFQVLIEILIEFFTGLILAVNLYTGRINNFVHPKFNIILWFSVLVLIIMVAISAMSLFRPRHMNVLGKYFVIFIPIVLMFYINTDALGTLTNTNSSSQLSSDIPAPTQNISPIKETVYKREAGKAYIDINDDMYLKWYYDCTFSWGKYKDDKFKFLARVFKDPSQKNQFVVLGRMGMICCVADMQPCGFIYNGKGFENLKDGQWYYVTGNIIENKKYTYNYEQLAQIINVSLKEARKPTDEYVYIR</sequence>
<dbReference type="Proteomes" id="UP000003244">
    <property type="component" value="Unassembled WGS sequence"/>
</dbReference>
<dbReference type="AlphaFoldDB" id="E0E1K8"/>
<accession>E0E1K8</accession>
<dbReference type="EMBL" id="ADGQ01000018">
    <property type="protein sequence ID" value="EFM65217.1"/>
    <property type="molecule type" value="Genomic_DNA"/>
</dbReference>
<evidence type="ECO:0000256" key="1">
    <source>
        <dbReference type="SAM" id="Phobius"/>
    </source>
</evidence>
<name>E0E1K8_9FIRM</name>
<dbReference type="PANTHER" id="PTHR40047:SF1">
    <property type="entry name" value="UPF0703 PROTEIN YCGQ"/>
    <property type="match status" value="1"/>
</dbReference>
<feature type="transmembrane region" description="Helical" evidence="1">
    <location>
        <begin position="42"/>
        <end position="63"/>
    </location>
</feature>
<keyword evidence="1" id="KW-0812">Transmembrane</keyword>
<dbReference type="GeneID" id="84800077"/>
<reference evidence="3 4" key="1">
    <citation type="submission" date="2010-08" db="EMBL/GenBank/DDBJ databases">
        <authorList>
            <person name="Harkins D.M."/>
            <person name="Madupu R."/>
            <person name="Durkin A.S."/>
            <person name="Torralba M."/>
            <person name="Methe B."/>
            <person name="Sutton G.G."/>
            <person name="Nelson K.E."/>
        </authorList>
    </citation>
    <scope>NUCLEOTIDE SEQUENCE [LARGE SCALE GENOMIC DNA]</scope>
    <source>
        <strain evidence="3 4">DSM 17678</strain>
    </source>
</reference>
<comment type="caution">
    <text evidence="3">The sequence shown here is derived from an EMBL/GenBank/DDBJ whole genome shotgun (WGS) entry which is preliminary data.</text>
</comment>
<dbReference type="InterPro" id="IPR052955">
    <property type="entry name" value="UPF0703_membrane_permease"/>
</dbReference>
<proteinExistence type="predicted"/>
<dbReference type="eggNOG" id="COG3689">
    <property type="taxonomic scope" value="Bacteria"/>
</dbReference>
<evidence type="ECO:0000313" key="4">
    <source>
        <dbReference type="Proteomes" id="UP000003244"/>
    </source>
</evidence>
<evidence type="ECO:0000313" key="3">
    <source>
        <dbReference type="EMBL" id="EFM65217.1"/>
    </source>
</evidence>
<gene>
    <name evidence="3" type="ORF">HMPREF0634_0933</name>
</gene>
<feature type="transmembrane region" description="Helical" evidence="1">
    <location>
        <begin position="9"/>
        <end position="30"/>
    </location>
</feature>
<dbReference type="Pfam" id="PF21537">
    <property type="entry name" value="DUF1980_C"/>
    <property type="match status" value="1"/>
</dbReference>